<keyword evidence="5" id="KW-1185">Reference proteome</keyword>
<name>A0ABS7ATL1_9CLOT</name>
<dbReference type="Pfam" id="PF13518">
    <property type="entry name" value="HTH_28"/>
    <property type="match status" value="1"/>
</dbReference>
<dbReference type="InterPro" id="IPR010921">
    <property type="entry name" value="Trp_repressor/repl_initiator"/>
</dbReference>
<comment type="caution">
    <text evidence="4">The sequence shown here is derived from an EMBL/GenBank/DDBJ whole genome shotgun (WGS) entry which is preliminary data.</text>
</comment>
<dbReference type="Gene3D" id="1.10.10.10">
    <property type="entry name" value="Winged helix-like DNA-binding domain superfamily/Winged helix DNA-binding domain"/>
    <property type="match status" value="2"/>
</dbReference>
<evidence type="ECO:0000313" key="4">
    <source>
        <dbReference type="EMBL" id="MBW6411957.1"/>
    </source>
</evidence>
<dbReference type="SUPFAM" id="SSF48295">
    <property type="entry name" value="TrpR-like"/>
    <property type="match status" value="2"/>
</dbReference>
<evidence type="ECO:0000313" key="5">
    <source>
        <dbReference type="Proteomes" id="UP001519921"/>
    </source>
</evidence>
<dbReference type="EMBL" id="JAHXPT010000032">
    <property type="protein sequence ID" value="MBW6411957.1"/>
    <property type="molecule type" value="Genomic_DNA"/>
</dbReference>
<accession>A0ABS7ATL1</accession>
<dbReference type="Proteomes" id="UP001519921">
    <property type="component" value="Unassembled WGS sequence"/>
</dbReference>
<feature type="domain" description="Insertion element IS150 protein InsJ-like helix-turn-helix" evidence="3">
    <location>
        <begin position="138"/>
        <end position="190"/>
    </location>
</feature>
<comment type="similarity">
    <text evidence="1">Belongs to the IS150/IS1296 orfA family.</text>
</comment>
<dbReference type="RefSeq" id="WP_219781418.1">
    <property type="nucleotide sequence ID" value="NZ_JAHXPT010000032.1"/>
</dbReference>
<feature type="coiled-coil region" evidence="2">
    <location>
        <begin position="191"/>
        <end position="228"/>
    </location>
</feature>
<dbReference type="PANTHER" id="PTHR33795">
    <property type="entry name" value="INSERTION ELEMENT IS150 PROTEIN INSJ"/>
    <property type="match status" value="1"/>
</dbReference>
<evidence type="ECO:0000259" key="3">
    <source>
        <dbReference type="Pfam" id="PF13518"/>
    </source>
</evidence>
<evidence type="ECO:0000256" key="2">
    <source>
        <dbReference type="SAM" id="Coils"/>
    </source>
</evidence>
<reference evidence="4 5" key="1">
    <citation type="submission" date="2021-07" db="EMBL/GenBank/DDBJ databases">
        <title>Clostridium weizhouense sp. nov., an anaerobic bacterium isolated from activated sludge of Petroleum wastewater.</title>
        <authorList>
            <person name="Li Q."/>
        </authorList>
    </citation>
    <scope>NUCLEOTIDE SEQUENCE [LARGE SCALE GENOMIC DNA]</scope>
    <source>
        <strain evidence="4 5">YB-6</strain>
    </source>
</reference>
<proteinExistence type="inferred from homology"/>
<organism evidence="4 5">
    <name type="scientific">Clostridium weizhouense</name>
    <dbReference type="NCBI Taxonomy" id="2859781"/>
    <lineage>
        <taxon>Bacteria</taxon>
        <taxon>Bacillati</taxon>
        <taxon>Bacillota</taxon>
        <taxon>Clostridia</taxon>
        <taxon>Eubacteriales</taxon>
        <taxon>Clostridiaceae</taxon>
        <taxon>Clostridium</taxon>
    </lineage>
</organism>
<gene>
    <name evidence="4" type="ORF">KYD98_17955</name>
</gene>
<protein>
    <submittedName>
        <fullName evidence="4">Transposase</fullName>
    </submittedName>
</protein>
<dbReference type="PANTHER" id="PTHR33795:SF1">
    <property type="entry name" value="INSERTION ELEMENT IS150 PROTEIN INSJ"/>
    <property type="match status" value="1"/>
</dbReference>
<dbReference type="InterPro" id="IPR036388">
    <property type="entry name" value="WH-like_DNA-bd_sf"/>
</dbReference>
<keyword evidence="2" id="KW-0175">Coiled coil</keyword>
<dbReference type="InterPro" id="IPR052057">
    <property type="entry name" value="IS150/IS1296_orfA-like"/>
</dbReference>
<dbReference type="InterPro" id="IPR055247">
    <property type="entry name" value="InsJ-like_HTH"/>
</dbReference>
<evidence type="ECO:0000256" key="1">
    <source>
        <dbReference type="ARBA" id="ARBA00038232"/>
    </source>
</evidence>
<sequence>MGRKNRFTQAQKIKACEEYLTGLKSASQIGIELGISKDSNVCGIEVLHWIKMYSVNGSDAFKERVHNATYSKEFKKQVVLEYLSGNYSIWDLKSKYNISGKSTIQGWIKKYNNHIEIKDYDPKPEVYMADTLKTTYEKRIEIVKYCLINDRDIKGTAAKYGCKYAQLYQWLRKYEINGEEALVDKRGKRKPEDELTNLEKAQRKIAQLEREKEEYRKKYELLKKAEERERW</sequence>